<comment type="similarity">
    <text evidence="2">Belongs to the replication factor A protein 3 family.</text>
</comment>
<keyword evidence="5" id="KW-1185">Reference proteome</keyword>
<sequence>MDTSNPAVFVNAQLIPNFIGKRVRTVVQVNQYSGGVATAKSTDDSQLTIKGLPQVPIMNFIEVIGIAESSNSIDAELWTDFGNTFDTNSFNQLCQLANGEFKGLFL</sequence>
<dbReference type="GO" id="GO:0006260">
    <property type="term" value="P:DNA replication"/>
    <property type="evidence" value="ECO:0007669"/>
    <property type="project" value="InterPro"/>
</dbReference>
<dbReference type="PANTHER" id="PTHR47058:SF1">
    <property type="entry name" value="REPLICATION FACTOR A PROTEIN 3"/>
    <property type="match status" value="1"/>
</dbReference>
<keyword evidence="3" id="KW-0539">Nucleus</keyword>
<gene>
    <name evidence="4" type="ORF">V8G54_029201</name>
</gene>
<accession>A0AAQ3MU72</accession>
<evidence type="ECO:0008006" key="6">
    <source>
        <dbReference type="Google" id="ProtNLM"/>
    </source>
</evidence>
<evidence type="ECO:0000313" key="4">
    <source>
        <dbReference type="EMBL" id="WVY97050.1"/>
    </source>
</evidence>
<protein>
    <recommendedName>
        <fullName evidence="6">Replication protein A 14 kDa subunit B</fullName>
    </recommendedName>
</protein>
<evidence type="ECO:0000313" key="5">
    <source>
        <dbReference type="Proteomes" id="UP001374535"/>
    </source>
</evidence>
<dbReference type="CDD" id="cd04479">
    <property type="entry name" value="RPA3"/>
    <property type="match status" value="1"/>
</dbReference>
<reference evidence="4 5" key="1">
    <citation type="journal article" date="2023" name="Life. Sci Alliance">
        <title>Evolutionary insights into 3D genome organization and epigenetic landscape of Vigna mungo.</title>
        <authorList>
            <person name="Junaid A."/>
            <person name="Singh B."/>
            <person name="Bhatia S."/>
        </authorList>
    </citation>
    <scope>NUCLEOTIDE SEQUENCE [LARGE SCALE GENOMIC DNA]</scope>
    <source>
        <strain evidence="4">Urdbean</strain>
    </source>
</reference>
<dbReference type="EMBL" id="CP144692">
    <property type="protein sequence ID" value="WVY97050.1"/>
    <property type="molecule type" value="Genomic_DNA"/>
</dbReference>
<dbReference type="InterPro" id="IPR013970">
    <property type="entry name" value="Rfa2"/>
</dbReference>
<evidence type="ECO:0000256" key="3">
    <source>
        <dbReference type="ARBA" id="ARBA00023242"/>
    </source>
</evidence>
<dbReference type="SUPFAM" id="SSF50249">
    <property type="entry name" value="Nucleic acid-binding proteins"/>
    <property type="match status" value="1"/>
</dbReference>
<dbReference type="GO" id="GO:0006281">
    <property type="term" value="P:DNA repair"/>
    <property type="evidence" value="ECO:0007669"/>
    <property type="project" value="InterPro"/>
</dbReference>
<comment type="subcellular location">
    <subcellularLocation>
        <location evidence="1">Nucleus</location>
    </subcellularLocation>
</comment>
<evidence type="ECO:0000256" key="1">
    <source>
        <dbReference type="ARBA" id="ARBA00004123"/>
    </source>
</evidence>
<name>A0AAQ3MU72_VIGMU</name>
<proteinExistence type="inferred from homology"/>
<dbReference type="AlphaFoldDB" id="A0AAQ3MU72"/>
<dbReference type="Gene3D" id="2.40.50.140">
    <property type="entry name" value="Nucleic acid-binding proteins"/>
    <property type="match status" value="1"/>
</dbReference>
<dbReference type="InterPro" id="IPR012340">
    <property type="entry name" value="NA-bd_OB-fold"/>
</dbReference>
<organism evidence="4 5">
    <name type="scientific">Vigna mungo</name>
    <name type="common">Black gram</name>
    <name type="synonym">Phaseolus mungo</name>
    <dbReference type="NCBI Taxonomy" id="3915"/>
    <lineage>
        <taxon>Eukaryota</taxon>
        <taxon>Viridiplantae</taxon>
        <taxon>Streptophyta</taxon>
        <taxon>Embryophyta</taxon>
        <taxon>Tracheophyta</taxon>
        <taxon>Spermatophyta</taxon>
        <taxon>Magnoliopsida</taxon>
        <taxon>eudicotyledons</taxon>
        <taxon>Gunneridae</taxon>
        <taxon>Pentapetalae</taxon>
        <taxon>rosids</taxon>
        <taxon>fabids</taxon>
        <taxon>Fabales</taxon>
        <taxon>Fabaceae</taxon>
        <taxon>Papilionoideae</taxon>
        <taxon>50 kb inversion clade</taxon>
        <taxon>NPAAA clade</taxon>
        <taxon>indigoferoid/millettioid clade</taxon>
        <taxon>Phaseoleae</taxon>
        <taxon>Vigna</taxon>
    </lineage>
</organism>
<dbReference type="PANTHER" id="PTHR47058">
    <property type="entry name" value="REPLICATION PROTEIN A 14 KDA SUBUNIT A-RELATED"/>
    <property type="match status" value="1"/>
</dbReference>
<dbReference type="GO" id="GO:0031981">
    <property type="term" value="C:nuclear lumen"/>
    <property type="evidence" value="ECO:0007669"/>
    <property type="project" value="UniProtKB-ARBA"/>
</dbReference>
<dbReference type="Pfam" id="PF08661">
    <property type="entry name" value="Rep_fac-A_3"/>
    <property type="match status" value="1"/>
</dbReference>
<dbReference type="GO" id="GO:0006310">
    <property type="term" value="P:DNA recombination"/>
    <property type="evidence" value="ECO:0007669"/>
    <property type="project" value="InterPro"/>
</dbReference>
<dbReference type="Proteomes" id="UP001374535">
    <property type="component" value="Chromosome 9"/>
</dbReference>
<dbReference type="GO" id="GO:0003677">
    <property type="term" value="F:DNA binding"/>
    <property type="evidence" value="ECO:0007669"/>
    <property type="project" value="InterPro"/>
</dbReference>
<evidence type="ECO:0000256" key="2">
    <source>
        <dbReference type="ARBA" id="ARBA00009761"/>
    </source>
</evidence>